<dbReference type="EMBL" id="JAVXUP010000258">
    <property type="protein sequence ID" value="KAK3032749.1"/>
    <property type="molecule type" value="Genomic_DNA"/>
</dbReference>
<sequence>MRTLEKRRRSAANATNRAPGYTPLRSPSQPVAPITDTAVSAVPSSSPSTMELTADELVVVFNYLLSQKRNSSGKSVVGCKWVYKIKTHADGSIERYKAQLVAKGYIHEYGIDYEETFAPVSHLTSVRALLTVTSARHWSLCQMDVKNTFLNGELTEEVYIKPPPGYPHLPHQVNCSAYKYRPPVDS</sequence>
<evidence type="ECO:0000256" key="1">
    <source>
        <dbReference type="SAM" id="MobiDB-lite"/>
    </source>
</evidence>
<proteinExistence type="predicted"/>
<feature type="region of interest" description="Disordered" evidence="1">
    <location>
        <begin position="1"/>
        <end position="32"/>
    </location>
</feature>
<comment type="caution">
    <text evidence="3">The sequence shown here is derived from an EMBL/GenBank/DDBJ whole genome shotgun (WGS) entry which is preliminary data.</text>
</comment>
<dbReference type="Proteomes" id="UP001188597">
    <property type="component" value="Unassembled WGS sequence"/>
</dbReference>
<dbReference type="SUPFAM" id="SSF56672">
    <property type="entry name" value="DNA/RNA polymerases"/>
    <property type="match status" value="1"/>
</dbReference>
<evidence type="ECO:0000313" key="4">
    <source>
        <dbReference type="Proteomes" id="UP001188597"/>
    </source>
</evidence>
<accession>A0AA88WU10</accession>
<evidence type="ECO:0000313" key="3">
    <source>
        <dbReference type="EMBL" id="KAK3032749.1"/>
    </source>
</evidence>
<feature type="domain" description="Reverse transcriptase Ty1/copia-type" evidence="2">
    <location>
        <begin position="70"/>
        <end position="166"/>
    </location>
</feature>
<keyword evidence="4" id="KW-1185">Reference proteome</keyword>
<dbReference type="InterPro" id="IPR043502">
    <property type="entry name" value="DNA/RNA_pol_sf"/>
</dbReference>
<name>A0AA88WU10_9ASTE</name>
<dbReference type="InterPro" id="IPR013103">
    <property type="entry name" value="RVT_2"/>
</dbReference>
<dbReference type="AlphaFoldDB" id="A0AA88WU10"/>
<dbReference type="Pfam" id="PF07727">
    <property type="entry name" value="RVT_2"/>
    <property type="match status" value="1"/>
</dbReference>
<organism evidence="3 4">
    <name type="scientific">Escallonia herrerae</name>
    <dbReference type="NCBI Taxonomy" id="1293975"/>
    <lineage>
        <taxon>Eukaryota</taxon>
        <taxon>Viridiplantae</taxon>
        <taxon>Streptophyta</taxon>
        <taxon>Embryophyta</taxon>
        <taxon>Tracheophyta</taxon>
        <taxon>Spermatophyta</taxon>
        <taxon>Magnoliopsida</taxon>
        <taxon>eudicotyledons</taxon>
        <taxon>Gunneridae</taxon>
        <taxon>Pentapetalae</taxon>
        <taxon>asterids</taxon>
        <taxon>campanulids</taxon>
        <taxon>Escalloniales</taxon>
        <taxon>Escalloniaceae</taxon>
        <taxon>Escallonia</taxon>
    </lineage>
</organism>
<protein>
    <recommendedName>
        <fullName evidence="2">Reverse transcriptase Ty1/copia-type domain-containing protein</fullName>
    </recommendedName>
</protein>
<feature type="compositionally biased region" description="Basic residues" evidence="1">
    <location>
        <begin position="1"/>
        <end position="10"/>
    </location>
</feature>
<evidence type="ECO:0000259" key="2">
    <source>
        <dbReference type="Pfam" id="PF07727"/>
    </source>
</evidence>
<reference evidence="3" key="1">
    <citation type="submission" date="2022-12" db="EMBL/GenBank/DDBJ databases">
        <title>Draft genome assemblies for two species of Escallonia (Escalloniales).</title>
        <authorList>
            <person name="Chanderbali A."/>
            <person name="Dervinis C."/>
            <person name="Anghel I."/>
            <person name="Soltis D."/>
            <person name="Soltis P."/>
            <person name="Zapata F."/>
        </authorList>
    </citation>
    <scope>NUCLEOTIDE SEQUENCE</scope>
    <source>
        <strain evidence="3">UCBG64.0493</strain>
        <tissue evidence="3">Leaf</tissue>
    </source>
</reference>
<gene>
    <name evidence="3" type="ORF">RJ639_036933</name>
</gene>